<dbReference type="AlphaFoldDB" id="A0A7K1VCF9"/>
<dbReference type="Gene3D" id="3.40.50.1000">
    <property type="entry name" value="HAD superfamily/HAD-like"/>
    <property type="match status" value="1"/>
</dbReference>
<keyword evidence="3" id="KW-0460">Magnesium</keyword>
<sequence length="231" mass="25103">MSIRGVLFDVDDTLIDYSGTARIGILKHLATEGILDLFESPDAAVALWRGIEDEEYPRFLSGELTFKGQQLARTQRFLAYLGVGCDDPVAWFARYAAHRDTAWTAFPDAAPLLRALDGRTRVGVVSNASKPYQTVKLRTVGLLPHFGEDILCSDEFGAAKPDPAIFLAGCEMLGLPPEHVAYVGDRYDWDALGARDAGLRSYWLVREGSGIAADAGITVIRSLAELDSPAG</sequence>
<dbReference type="PRINTS" id="PR00413">
    <property type="entry name" value="HADHALOGNASE"/>
</dbReference>
<dbReference type="PANTHER" id="PTHR46470:SF4">
    <property type="entry name" value="5-AMINO-6-(5-PHOSPHO-D-RIBITYLAMINO)URACIL PHOSPHATASE YIGB"/>
    <property type="match status" value="1"/>
</dbReference>
<dbReference type="PANTHER" id="PTHR46470">
    <property type="entry name" value="N-ACYLNEURAMINATE-9-PHOSPHATASE"/>
    <property type="match status" value="1"/>
</dbReference>
<evidence type="ECO:0000313" key="5">
    <source>
        <dbReference type="Proteomes" id="UP000466794"/>
    </source>
</evidence>
<evidence type="ECO:0000256" key="2">
    <source>
        <dbReference type="ARBA" id="ARBA00022801"/>
    </source>
</evidence>
<dbReference type="RefSeq" id="WP_157393375.1">
    <property type="nucleotide sequence ID" value="NZ_WRPP01000015.1"/>
</dbReference>
<reference evidence="4 5" key="1">
    <citation type="submission" date="2019-12" db="EMBL/GenBank/DDBJ databases">
        <title>Nocardia sp. nov. ET3-3 isolated from soil.</title>
        <authorList>
            <person name="Kanchanasin P."/>
            <person name="Tanasupawat S."/>
            <person name="Yuki M."/>
            <person name="Kudo T."/>
        </authorList>
    </citation>
    <scope>NUCLEOTIDE SEQUENCE [LARGE SCALE GENOMIC DNA]</scope>
    <source>
        <strain evidence="4 5">ET3-3</strain>
    </source>
</reference>
<proteinExistence type="predicted"/>
<dbReference type="GO" id="GO:0044281">
    <property type="term" value="P:small molecule metabolic process"/>
    <property type="evidence" value="ECO:0007669"/>
    <property type="project" value="UniProtKB-ARBA"/>
</dbReference>
<protein>
    <submittedName>
        <fullName evidence="4">HAD-IA family hydrolase</fullName>
    </submittedName>
</protein>
<dbReference type="SFLD" id="SFLDG01129">
    <property type="entry name" value="C1.5:_HAD__Beta-PGM__Phosphata"/>
    <property type="match status" value="1"/>
</dbReference>
<dbReference type="SUPFAM" id="SSF56784">
    <property type="entry name" value="HAD-like"/>
    <property type="match status" value="1"/>
</dbReference>
<dbReference type="Proteomes" id="UP000466794">
    <property type="component" value="Unassembled WGS sequence"/>
</dbReference>
<dbReference type="InterPro" id="IPR036412">
    <property type="entry name" value="HAD-like_sf"/>
</dbReference>
<organism evidence="4 5">
    <name type="scientific">Nocardia terrae</name>
    <dbReference type="NCBI Taxonomy" id="2675851"/>
    <lineage>
        <taxon>Bacteria</taxon>
        <taxon>Bacillati</taxon>
        <taxon>Actinomycetota</taxon>
        <taxon>Actinomycetes</taxon>
        <taxon>Mycobacteriales</taxon>
        <taxon>Nocardiaceae</taxon>
        <taxon>Nocardia</taxon>
    </lineage>
</organism>
<evidence type="ECO:0000313" key="4">
    <source>
        <dbReference type="EMBL" id="MVU83818.1"/>
    </source>
</evidence>
<dbReference type="InterPro" id="IPR051400">
    <property type="entry name" value="HAD-like_hydrolase"/>
</dbReference>
<comment type="cofactor">
    <cofactor evidence="1">
        <name>Mg(2+)</name>
        <dbReference type="ChEBI" id="CHEBI:18420"/>
    </cofactor>
</comment>
<dbReference type="SFLD" id="SFLDS00003">
    <property type="entry name" value="Haloacid_Dehalogenase"/>
    <property type="match status" value="1"/>
</dbReference>
<dbReference type="GO" id="GO:0016787">
    <property type="term" value="F:hydrolase activity"/>
    <property type="evidence" value="ECO:0007669"/>
    <property type="project" value="UniProtKB-KW"/>
</dbReference>
<dbReference type="InterPro" id="IPR006439">
    <property type="entry name" value="HAD-SF_hydro_IA"/>
</dbReference>
<gene>
    <name evidence="4" type="ORF">GPX89_42135</name>
</gene>
<dbReference type="InterPro" id="IPR023214">
    <property type="entry name" value="HAD_sf"/>
</dbReference>
<dbReference type="Pfam" id="PF00702">
    <property type="entry name" value="Hydrolase"/>
    <property type="match status" value="1"/>
</dbReference>
<comment type="caution">
    <text evidence="4">The sequence shown here is derived from an EMBL/GenBank/DDBJ whole genome shotgun (WGS) entry which is preliminary data.</text>
</comment>
<name>A0A7K1VCF9_9NOCA</name>
<keyword evidence="2 4" id="KW-0378">Hydrolase</keyword>
<evidence type="ECO:0000256" key="1">
    <source>
        <dbReference type="ARBA" id="ARBA00001946"/>
    </source>
</evidence>
<dbReference type="Gene3D" id="1.20.120.1600">
    <property type="match status" value="1"/>
</dbReference>
<keyword evidence="5" id="KW-1185">Reference proteome</keyword>
<dbReference type="EMBL" id="WRPP01000015">
    <property type="protein sequence ID" value="MVU83818.1"/>
    <property type="molecule type" value="Genomic_DNA"/>
</dbReference>
<dbReference type="NCBIfam" id="TIGR01549">
    <property type="entry name" value="HAD-SF-IA-v1"/>
    <property type="match status" value="1"/>
</dbReference>
<evidence type="ECO:0000256" key="3">
    <source>
        <dbReference type="ARBA" id="ARBA00022842"/>
    </source>
</evidence>
<accession>A0A7K1VCF9</accession>